<feature type="region of interest" description="Disordered" evidence="16">
    <location>
        <begin position="923"/>
        <end position="993"/>
    </location>
</feature>
<evidence type="ECO:0000256" key="16">
    <source>
        <dbReference type="SAM" id="MobiDB-lite"/>
    </source>
</evidence>
<dbReference type="PATRIC" id="fig|1238182.3.peg.2047"/>
<evidence type="ECO:0000313" key="19">
    <source>
        <dbReference type="EMBL" id="EKV30426.1"/>
    </source>
</evidence>
<dbReference type="Gene3D" id="3.90.320.10">
    <property type="match status" value="1"/>
</dbReference>
<dbReference type="PANTHER" id="PTHR11070">
    <property type="entry name" value="UVRD / RECB / PCRA DNA HELICASE FAMILY MEMBER"/>
    <property type="match status" value="1"/>
</dbReference>
<feature type="domain" description="UvrD-like helicase C-terminal" evidence="18">
    <location>
        <begin position="529"/>
        <end position="805"/>
    </location>
</feature>
<dbReference type="GO" id="GO:0003677">
    <property type="term" value="F:DNA binding"/>
    <property type="evidence" value="ECO:0007669"/>
    <property type="project" value="UniProtKB-KW"/>
</dbReference>
<evidence type="ECO:0000256" key="6">
    <source>
        <dbReference type="ARBA" id="ARBA00022839"/>
    </source>
</evidence>
<evidence type="ECO:0000259" key="17">
    <source>
        <dbReference type="PROSITE" id="PS51198"/>
    </source>
</evidence>
<dbReference type="GO" id="GO:0043138">
    <property type="term" value="F:3'-5' DNA helicase activity"/>
    <property type="evidence" value="ECO:0007669"/>
    <property type="project" value="UniProtKB-EC"/>
</dbReference>
<proteinExistence type="predicted"/>
<dbReference type="STRING" id="1238182.C882_4385"/>
<dbReference type="RefSeq" id="WP_009540493.1">
    <property type="nucleotide sequence ID" value="NZ_ANHY01000008.1"/>
</dbReference>
<keyword evidence="1" id="KW-0540">Nuclease</keyword>
<feature type="domain" description="UvrD-like helicase ATP-binding" evidence="17">
    <location>
        <begin position="10"/>
        <end position="497"/>
    </location>
</feature>
<evidence type="ECO:0000256" key="9">
    <source>
        <dbReference type="ARBA" id="ARBA00023204"/>
    </source>
</evidence>
<keyword evidence="10" id="KW-0413">Isomerase</keyword>
<dbReference type="Pfam" id="PF00580">
    <property type="entry name" value="UvrD-helicase"/>
    <property type="match status" value="1"/>
</dbReference>
<comment type="catalytic activity">
    <reaction evidence="11">
        <text>Couples ATP hydrolysis with the unwinding of duplex DNA by translocating in the 3'-5' direction.</text>
        <dbReference type="EC" id="5.6.2.4"/>
    </reaction>
</comment>
<dbReference type="NCBIfam" id="TIGR02784">
    <property type="entry name" value="addA_alphas"/>
    <property type="match status" value="1"/>
</dbReference>
<dbReference type="GO" id="GO:0004527">
    <property type="term" value="F:exonuclease activity"/>
    <property type="evidence" value="ECO:0007669"/>
    <property type="project" value="UniProtKB-KW"/>
</dbReference>
<dbReference type="OrthoDB" id="9810135at2"/>
<keyword evidence="8" id="KW-0238">DNA-binding</keyword>
<dbReference type="EC" id="5.6.2.4" evidence="12"/>
<feature type="binding site" evidence="15">
    <location>
        <begin position="31"/>
        <end position="38"/>
    </location>
    <ligand>
        <name>ATP</name>
        <dbReference type="ChEBI" id="CHEBI:30616"/>
    </ligand>
</feature>
<keyword evidence="7 15" id="KW-0067">ATP-binding</keyword>
<evidence type="ECO:0000256" key="1">
    <source>
        <dbReference type="ARBA" id="ARBA00022722"/>
    </source>
</evidence>
<evidence type="ECO:0000256" key="2">
    <source>
        <dbReference type="ARBA" id="ARBA00022741"/>
    </source>
</evidence>
<evidence type="ECO:0000256" key="5">
    <source>
        <dbReference type="ARBA" id="ARBA00022806"/>
    </source>
</evidence>
<dbReference type="PROSITE" id="PS51198">
    <property type="entry name" value="UVRD_HELICASE_ATP_BIND"/>
    <property type="match status" value="1"/>
</dbReference>
<evidence type="ECO:0000256" key="10">
    <source>
        <dbReference type="ARBA" id="ARBA00023235"/>
    </source>
</evidence>
<dbReference type="InterPro" id="IPR014151">
    <property type="entry name" value="DNA_helicase_AddA"/>
</dbReference>
<dbReference type="Gene3D" id="1.10.486.10">
    <property type="entry name" value="PCRA, domain 4"/>
    <property type="match status" value="1"/>
</dbReference>
<dbReference type="GO" id="GO:0000725">
    <property type="term" value="P:recombinational repair"/>
    <property type="evidence" value="ECO:0007669"/>
    <property type="project" value="TreeGrafter"/>
</dbReference>
<comment type="caution">
    <text evidence="19">The sequence shown here is derived from an EMBL/GenBank/DDBJ whole genome shotgun (WGS) entry which is preliminary data.</text>
</comment>
<dbReference type="InterPro" id="IPR027417">
    <property type="entry name" value="P-loop_NTPase"/>
</dbReference>
<keyword evidence="20" id="KW-1185">Reference proteome</keyword>
<dbReference type="Pfam" id="PF12705">
    <property type="entry name" value="PDDEXK_1"/>
    <property type="match status" value="1"/>
</dbReference>
<feature type="compositionally biased region" description="Basic and acidic residues" evidence="16">
    <location>
        <begin position="938"/>
        <end position="969"/>
    </location>
</feature>
<dbReference type="InterPro" id="IPR038726">
    <property type="entry name" value="PDDEXK_AddAB-type"/>
</dbReference>
<evidence type="ECO:0000313" key="20">
    <source>
        <dbReference type="Proteomes" id="UP000009881"/>
    </source>
</evidence>
<evidence type="ECO:0000256" key="13">
    <source>
        <dbReference type="ARBA" id="ARBA00034923"/>
    </source>
</evidence>
<evidence type="ECO:0000256" key="4">
    <source>
        <dbReference type="ARBA" id="ARBA00022801"/>
    </source>
</evidence>
<keyword evidence="3" id="KW-0227">DNA damage</keyword>
<dbReference type="GO" id="GO:0005524">
    <property type="term" value="F:ATP binding"/>
    <property type="evidence" value="ECO:0007669"/>
    <property type="project" value="UniProtKB-UniRule"/>
</dbReference>
<dbReference type="InterPro" id="IPR011604">
    <property type="entry name" value="PDDEXK-like_dom_sf"/>
</dbReference>
<dbReference type="EMBL" id="ANHY01000008">
    <property type="protein sequence ID" value="EKV30426.1"/>
    <property type="molecule type" value="Genomic_DNA"/>
</dbReference>
<name>K9HPJ7_9PROT</name>
<keyword evidence="4 15" id="KW-0378">Hydrolase</keyword>
<keyword evidence="9" id="KW-0234">DNA repair</keyword>
<accession>K9HPJ7</accession>
<evidence type="ECO:0000256" key="14">
    <source>
        <dbReference type="ARBA" id="ARBA00048988"/>
    </source>
</evidence>
<evidence type="ECO:0000256" key="11">
    <source>
        <dbReference type="ARBA" id="ARBA00034617"/>
    </source>
</evidence>
<keyword evidence="2 15" id="KW-0547">Nucleotide-binding</keyword>
<dbReference type="PROSITE" id="PS51217">
    <property type="entry name" value="UVRD_HELICASE_CTER"/>
    <property type="match status" value="1"/>
</dbReference>
<protein>
    <recommendedName>
        <fullName evidence="12">DNA 3'-5' helicase</fullName>
        <ecNumber evidence="12">5.6.2.4</ecNumber>
    </recommendedName>
    <alternativeName>
        <fullName evidence="13">DNA 3'-5' helicase II</fullName>
    </alternativeName>
</protein>
<dbReference type="Proteomes" id="UP000009881">
    <property type="component" value="Unassembled WGS sequence"/>
</dbReference>
<gene>
    <name evidence="19" type="ORF">C882_4385</name>
</gene>
<dbReference type="InterPro" id="IPR014017">
    <property type="entry name" value="DNA_helicase_UvrD-like_C"/>
</dbReference>
<dbReference type="eggNOG" id="COG1074">
    <property type="taxonomic scope" value="Bacteria"/>
</dbReference>
<sequence length="1166" mass="127406">MTHHDANPPAFNPEVPQRRAARADASVWVGASAGTGKTKVLTDRVLTLLLAGTPPEKILCLTFTKAAAAEMSNRLADKLAVWSTMPDADLFKTLEKLLGEAPRDDQVALARRLFARVLDVPGGMKIQTIHSFCQALLRRFPLEAGIAPHFEVMDDRDAAEAMAEARDDVLSRARSGTDPELADALSTITAMVHEVKFPELLVALSSQRGRIRRMLDAHGGLDGAVAAICGLLEVPVGARPSDLLAAACADAALDSDGLRLCCTALAGGSAKDVEKGDAVAAFLNAAEGPARLALFDAYKAAFLTAKDEPRKTLATKKVLTAQPLAGDILLKEAERLCALCAQLKSATVAAATTALLRIADGVLGRYEGWKRARARMDYDDLIQTARRLLETDGQAAWVLFKLDAGLDHLLIDEAQDTNPDQWAVVRGITKEFFAGAGARDETTRTVFAVGDRKQSIYSFQGADPDAFEAMRGLFADHVPASGATWDEVPLEFSFRSTPAVLEAVDAVFSTTGSAAQDGVVLPGENVRHIPFRRGQAGLVEVWPPVVPAAAEEPDPWKPPIERLRADSAQTRLARLVAKRIHRMVTDKERLESANRPIRPGDIMVLVRRRGPFVEDLVRALKELDVEVAGVDRMVLTEQMAVMDLMALGQFLLLPEDDLTLACVLKSPLIGLNEDQLFDLAHNRGPLSLWDALAKRQGRADAFGEAYAVLSDLLGRADFLRPHELYAHVLSGPLQGRRRLLSRLGWEAEDPIDEFLSMTLAYERGHAPSLQGFLHWFETGATEIKRDLESGDRDAVRVMTVHGSKGLQAPVVFLPDTMQVPTAGPTLLWHGTDDADRLMLWPPGADHTDAVCQELKDAAKAAREREYRRLLYVAMTRAEDRLIVCGWETRKSRPDGCWYDLIRSALDPLAATADDPFLAAEGETEGAEVLRLTSDQTAEPDRAREARAETDHRRAPPDWLRRAPDAEPRPPRPLTPSAPTVEDPPVRSPVGQDATAERVRFQRGRLIHRLLQSLPDIPDGAARAEAARRYLARPAWQLPTAEQEQIAAETLAVIAEPAFAALFGPGSRAEVPVVGLVGRHVVSGQVDRLVVTDDEVLVVDYKTNRPPPEKVDDVSEGYLRQMAAYRGALADLYPGRPVRCALLWTDGPRLMELPPGRLDDLIEDMAR</sequence>
<keyword evidence="6" id="KW-0269">Exonuclease</keyword>
<evidence type="ECO:0000259" key="18">
    <source>
        <dbReference type="PROSITE" id="PS51217"/>
    </source>
</evidence>
<organism evidence="19 20">
    <name type="scientific">Caenispirillum salinarum AK4</name>
    <dbReference type="NCBI Taxonomy" id="1238182"/>
    <lineage>
        <taxon>Bacteria</taxon>
        <taxon>Pseudomonadati</taxon>
        <taxon>Pseudomonadota</taxon>
        <taxon>Alphaproteobacteria</taxon>
        <taxon>Rhodospirillales</taxon>
        <taxon>Novispirillaceae</taxon>
        <taxon>Caenispirillum</taxon>
    </lineage>
</organism>
<dbReference type="GO" id="GO:0033202">
    <property type="term" value="C:DNA helicase complex"/>
    <property type="evidence" value="ECO:0007669"/>
    <property type="project" value="TreeGrafter"/>
</dbReference>
<evidence type="ECO:0000256" key="12">
    <source>
        <dbReference type="ARBA" id="ARBA00034808"/>
    </source>
</evidence>
<dbReference type="PANTHER" id="PTHR11070:SF2">
    <property type="entry name" value="ATP-DEPENDENT DNA HELICASE SRS2"/>
    <property type="match status" value="1"/>
</dbReference>
<dbReference type="SUPFAM" id="SSF52540">
    <property type="entry name" value="P-loop containing nucleoside triphosphate hydrolases"/>
    <property type="match status" value="1"/>
</dbReference>
<dbReference type="Gene3D" id="3.40.50.300">
    <property type="entry name" value="P-loop containing nucleotide triphosphate hydrolases"/>
    <property type="match status" value="4"/>
</dbReference>
<evidence type="ECO:0000256" key="7">
    <source>
        <dbReference type="ARBA" id="ARBA00022840"/>
    </source>
</evidence>
<dbReference type="InterPro" id="IPR014016">
    <property type="entry name" value="UvrD-like_ATP-bd"/>
</dbReference>
<dbReference type="InterPro" id="IPR000212">
    <property type="entry name" value="DNA_helicase_UvrD/REP"/>
</dbReference>
<comment type="catalytic activity">
    <reaction evidence="14">
        <text>ATP + H2O = ADP + phosphate + H(+)</text>
        <dbReference type="Rhea" id="RHEA:13065"/>
        <dbReference type="ChEBI" id="CHEBI:15377"/>
        <dbReference type="ChEBI" id="CHEBI:15378"/>
        <dbReference type="ChEBI" id="CHEBI:30616"/>
        <dbReference type="ChEBI" id="CHEBI:43474"/>
        <dbReference type="ChEBI" id="CHEBI:456216"/>
        <dbReference type="EC" id="5.6.2.4"/>
    </reaction>
</comment>
<keyword evidence="5 15" id="KW-0347">Helicase</keyword>
<evidence type="ECO:0000256" key="8">
    <source>
        <dbReference type="ARBA" id="ARBA00023125"/>
    </source>
</evidence>
<dbReference type="SUPFAM" id="SSF52980">
    <property type="entry name" value="Restriction endonuclease-like"/>
    <property type="match status" value="1"/>
</dbReference>
<reference evidence="19 20" key="1">
    <citation type="journal article" date="2013" name="Genome Announc.">
        <title>Draft Genome Sequence of an Alphaproteobacterium, Caenispirillum salinarum AK4(T), Isolated from a Solar Saltern.</title>
        <authorList>
            <person name="Khatri I."/>
            <person name="Singh A."/>
            <person name="Korpole S."/>
            <person name="Pinnaka A.K."/>
            <person name="Subramanian S."/>
        </authorList>
    </citation>
    <scope>NUCLEOTIDE SEQUENCE [LARGE SCALE GENOMIC DNA]</scope>
    <source>
        <strain evidence="19 20">AK4</strain>
    </source>
</reference>
<evidence type="ECO:0000256" key="3">
    <source>
        <dbReference type="ARBA" id="ARBA00022763"/>
    </source>
</evidence>
<evidence type="ECO:0000256" key="15">
    <source>
        <dbReference type="PROSITE-ProRule" id="PRU00560"/>
    </source>
</evidence>
<dbReference type="InterPro" id="IPR011335">
    <property type="entry name" value="Restrct_endonuc-II-like"/>
</dbReference>
<dbReference type="Pfam" id="PF13361">
    <property type="entry name" value="UvrD_C"/>
    <property type="match status" value="1"/>
</dbReference>
<dbReference type="AlphaFoldDB" id="K9HPJ7"/>
<dbReference type="GO" id="GO:0005829">
    <property type="term" value="C:cytosol"/>
    <property type="evidence" value="ECO:0007669"/>
    <property type="project" value="TreeGrafter"/>
</dbReference>